<organism evidence="1 2">
    <name type="scientific">Methanoliparum thermophilum</name>
    <dbReference type="NCBI Taxonomy" id="2491083"/>
    <lineage>
        <taxon>Archaea</taxon>
        <taxon>Methanobacteriati</taxon>
        <taxon>Methanobacteriota</taxon>
        <taxon>Candidatus Methanoliparia</taxon>
        <taxon>Candidatus Methanoliparales</taxon>
        <taxon>Candidatus Methanoliparaceae</taxon>
        <taxon>Candidatus Methanoliparum</taxon>
    </lineage>
</organism>
<proteinExistence type="predicted"/>
<accession>A0A520KTD4</accession>
<name>A0A520KTD4_METT2</name>
<comment type="caution">
    <text evidence="1">The sequence shown here is derived from an EMBL/GenBank/DDBJ whole genome shotgun (WGS) entry which is preliminary data.</text>
</comment>
<dbReference type="Proteomes" id="UP000317158">
    <property type="component" value="Unassembled WGS sequence"/>
</dbReference>
<sequence>MQRCKHLKLLEKQAGGRELYVCSIKNIRLGSPSAEMCIDCEDYEPDFETQPEKFIYLDYLDRKDGGKKDYAGVFHCH</sequence>
<evidence type="ECO:0000313" key="2">
    <source>
        <dbReference type="Proteomes" id="UP000317158"/>
    </source>
</evidence>
<reference evidence="1 2" key="1">
    <citation type="journal article" date="2019" name="Nat. Microbiol.">
        <title>Wide diversity of methane and short-chain alkane metabolisms in uncultured archaea.</title>
        <authorList>
            <person name="Borrel G."/>
            <person name="Adam P.S."/>
            <person name="McKay L.J."/>
            <person name="Chen L.X."/>
            <person name="Sierra-Garcia I.N."/>
            <person name="Sieber C.M."/>
            <person name="Letourneur Q."/>
            <person name="Ghozlane A."/>
            <person name="Andersen G.L."/>
            <person name="Li W.J."/>
            <person name="Hallam S.J."/>
            <person name="Muyzer G."/>
            <person name="de Oliveira V.M."/>
            <person name="Inskeep W.P."/>
            <person name="Banfield J.F."/>
            <person name="Gribaldo S."/>
        </authorList>
    </citation>
    <scope>NUCLEOTIDE SEQUENCE [LARGE SCALE GENOMIC DNA]</scope>
    <source>
        <strain evidence="1">NM1a</strain>
    </source>
</reference>
<evidence type="ECO:0000313" key="1">
    <source>
        <dbReference type="EMBL" id="RZN65253.1"/>
    </source>
</evidence>
<dbReference type="EMBL" id="RXIF01000003">
    <property type="protein sequence ID" value="RZN65253.1"/>
    <property type="molecule type" value="Genomic_DNA"/>
</dbReference>
<gene>
    <name evidence="1" type="ORF">EF806_01670</name>
</gene>
<protein>
    <submittedName>
        <fullName evidence="1">Uncharacterized protein</fullName>
    </submittedName>
</protein>
<dbReference type="AlphaFoldDB" id="A0A520KTD4"/>